<dbReference type="EnsemblProtists" id="EOD11015">
    <property type="protein sequence ID" value="EOD11015"/>
    <property type="gene ID" value="EMIHUDRAFT_248133"/>
</dbReference>
<accession>A0A0D3IID0</accession>
<dbReference type="PaxDb" id="2903-EOD11015"/>
<name>A0A0D3IID0_EMIH1</name>
<reference evidence="3" key="2">
    <citation type="submission" date="2024-10" db="UniProtKB">
        <authorList>
            <consortium name="EnsemblProtists"/>
        </authorList>
    </citation>
    <scope>IDENTIFICATION</scope>
</reference>
<dbReference type="CDD" id="cd22343">
    <property type="entry name" value="PDDEXK_lambda_exonuclease-like"/>
    <property type="match status" value="1"/>
</dbReference>
<protein>
    <recommendedName>
        <fullName evidence="2">YqaJ viral recombinase domain-containing protein</fullName>
    </recommendedName>
</protein>
<dbReference type="PANTHER" id="PTHR46609">
    <property type="entry name" value="EXONUCLEASE, PHAGE-TYPE/RECB, C-TERMINAL DOMAIN-CONTAINING PROTEIN"/>
    <property type="match status" value="1"/>
</dbReference>
<keyword evidence="4" id="KW-1185">Reference proteome</keyword>
<dbReference type="RefSeq" id="XP_005763444.1">
    <property type="nucleotide sequence ID" value="XM_005763387.1"/>
</dbReference>
<dbReference type="InterPro" id="IPR051703">
    <property type="entry name" value="NF-kappa-B_Signaling_Reg"/>
</dbReference>
<dbReference type="InterPro" id="IPR011335">
    <property type="entry name" value="Restrct_endonuc-II-like"/>
</dbReference>
<dbReference type="InterPro" id="IPR019080">
    <property type="entry name" value="YqaJ_viral_recombinase"/>
</dbReference>
<dbReference type="SUPFAM" id="SSF52980">
    <property type="entry name" value="Restriction endonuclease-like"/>
    <property type="match status" value="1"/>
</dbReference>
<dbReference type="AlphaFoldDB" id="A0A0D3IID0"/>
<dbReference type="Pfam" id="PF09588">
    <property type="entry name" value="YqaJ"/>
    <property type="match status" value="1"/>
</dbReference>
<evidence type="ECO:0000256" key="1">
    <source>
        <dbReference type="SAM" id="MobiDB-lite"/>
    </source>
</evidence>
<organism evidence="3 4">
    <name type="scientific">Emiliania huxleyi (strain CCMP1516)</name>
    <dbReference type="NCBI Taxonomy" id="280463"/>
    <lineage>
        <taxon>Eukaryota</taxon>
        <taxon>Haptista</taxon>
        <taxon>Haptophyta</taxon>
        <taxon>Prymnesiophyceae</taxon>
        <taxon>Isochrysidales</taxon>
        <taxon>Noelaerhabdaceae</taxon>
        <taxon>Emiliania</taxon>
    </lineage>
</organism>
<evidence type="ECO:0000313" key="4">
    <source>
        <dbReference type="Proteomes" id="UP000013827"/>
    </source>
</evidence>
<evidence type="ECO:0000313" key="3">
    <source>
        <dbReference type="EnsemblProtists" id="EOD11015"/>
    </source>
</evidence>
<dbReference type="GO" id="GO:0006281">
    <property type="term" value="P:DNA repair"/>
    <property type="evidence" value="ECO:0007669"/>
    <property type="project" value="UniProtKB-ARBA"/>
</dbReference>
<dbReference type="PANTHER" id="PTHR46609:SF6">
    <property type="entry name" value="EXONUCLEASE, PHAGE-TYPE_RECB, C-TERMINAL DOMAIN-CONTAINING PROTEIN-RELATED"/>
    <property type="match status" value="1"/>
</dbReference>
<sequence>MRGSSSSRPLWCERSRRTVPLQEQLARVCGGVNARWLERRRGRLTASHFAAALGFHGKASAHRLTRKLGAGASADVQQSDPGVDWGQRHEASGLATYLSSYLSAACPSAEAHETGFWPFEVSHPSGARASVGATPDAIVRGAEQVWPGGLVVEVKCPFRGGQPAPHVKVLPRMMPQLQGQLLATGAATLHLVSWSPYGSTVFRVTADLDYQREMGEALALVARQATGDGEELGRLSRAVRERSVVLAKRSERVALIPPSECVSVYDGPCARVHEALAISIVETEMTLHQRARSESDPPSAFGVGPIDA</sequence>
<dbReference type="GeneID" id="17257165"/>
<feature type="domain" description="YqaJ viral recombinase" evidence="2">
    <location>
        <begin position="36"/>
        <end position="186"/>
    </location>
</feature>
<proteinExistence type="predicted"/>
<dbReference type="KEGG" id="ehx:EMIHUDRAFT_248133"/>
<dbReference type="HOGENOM" id="CLU_944698_0_0_1"/>
<reference evidence="4" key="1">
    <citation type="journal article" date="2013" name="Nature">
        <title>Pan genome of the phytoplankton Emiliania underpins its global distribution.</title>
        <authorList>
            <person name="Read B.A."/>
            <person name="Kegel J."/>
            <person name="Klute M.J."/>
            <person name="Kuo A."/>
            <person name="Lefebvre S.C."/>
            <person name="Maumus F."/>
            <person name="Mayer C."/>
            <person name="Miller J."/>
            <person name="Monier A."/>
            <person name="Salamov A."/>
            <person name="Young J."/>
            <person name="Aguilar M."/>
            <person name="Claverie J.M."/>
            <person name="Frickenhaus S."/>
            <person name="Gonzalez K."/>
            <person name="Herman E.K."/>
            <person name="Lin Y.C."/>
            <person name="Napier J."/>
            <person name="Ogata H."/>
            <person name="Sarno A.F."/>
            <person name="Shmutz J."/>
            <person name="Schroeder D."/>
            <person name="de Vargas C."/>
            <person name="Verret F."/>
            <person name="von Dassow P."/>
            <person name="Valentin K."/>
            <person name="Van de Peer Y."/>
            <person name="Wheeler G."/>
            <person name="Dacks J.B."/>
            <person name="Delwiche C.F."/>
            <person name="Dyhrman S.T."/>
            <person name="Glockner G."/>
            <person name="John U."/>
            <person name="Richards T."/>
            <person name="Worden A.Z."/>
            <person name="Zhang X."/>
            <person name="Grigoriev I.V."/>
            <person name="Allen A.E."/>
            <person name="Bidle K."/>
            <person name="Borodovsky M."/>
            <person name="Bowler C."/>
            <person name="Brownlee C."/>
            <person name="Cock J.M."/>
            <person name="Elias M."/>
            <person name="Gladyshev V.N."/>
            <person name="Groth M."/>
            <person name="Guda C."/>
            <person name="Hadaegh A."/>
            <person name="Iglesias-Rodriguez M.D."/>
            <person name="Jenkins J."/>
            <person name="Jones B.M."/>
            <person name="Lawson T."/>
            <person name="Leese F."/>
            <person name="Lindquist E."/>
            <person name="Lobanov A."/>
            <person name="Lomsadze A."/>
            <person name="Malik S.B."/>
            <person name="Marsh M.E."/>
            <person name="Mackinder L."/>
            <person name="Mock T."/>
            <person name="Mueller-Roeber B."/>
            <person name="Pagarete A."/>
            <person name="Parker M."/>
            <person name="Probert I."/>
            <person name="Quesneville H."/>
            <person name="Raines C."/>
            <person name="Rensing S.A."/>
            <person name="Riano-Pachon D.M."/>
            <person name="Richier S."/>
            <person name="Rokitta S."/>
            <person name="Shiraiwa Y."/>
            <person name="Soanes D.M."/>
            <person name="van der Giezen M."/>
            <person name="Wahlund T.M."/>
            <person name="Williams B."/>
            <person name="Wilson W."/>
            <person name="Wolfe G."/>
            <person name="Wurch L.L."/>
        </authorList>
    </citation>
    <scope>NUCLEOTIDE SEQUENCE</scope>
</reference>
<dbReference type="Gene3D" id="3.90.320.10">
    <property type="match status" value="1"/>
</dbReference>
<feature type="region of interest" description="Disordered" evidence="1">
    <location>
        <begin position="289"/>
        <end position="308"/>
    </location>
</feature>
<dbReference type="Proteomes" id="UP000013827">
    <property type="component" value="Unassembled WGS sequence"/>
</dbReference>
<evidence type="ECO:0000259" key="2">
    <source>
        <dbReference type="Pfam" id="PF09588"/>
    </source>
</evidence>
<dbReference type="InterPro" id="IPR011604">
    <property type="entry name" value="PDDEXK-like_dom_sf"/>
</dbReference>
<dbReference type="STRING" id="2903.R1D967"/>